<keyword evidence="4" id="KW-1185">Reference proteome</keyword>
<evidence type="ECO:0000313" key="3">
    <source>
        <dbReference type="EMBL" id="PPA70246.1"/>
    </source>
</evidence>
<evidence type="ECO:0000256" key="2">
    <source>
        <dbReference type="SAM" id="MobiDB-lite"/>
    </source>
</evidence>
<keyword evidence="3" id="KW-0969">Cilium</keyword>
<dbReference type="RefSeq" id="WP_104058196.1">
    <property type="nucleotide sequence ID" value="NZ_PREZ01000004.1"/>
</dbReference>
<keyword evidence="1" id="KW-1005">Bacterial flagellum biogenesis</keyword>
<dbReference type="SUPFAM" id="SSF140566">
    <property type="entry name" value="FlgN-like"/>
    <property type="match status" value="1"/>
</dbReference>
<proteinExistence type="predicted"/>
<evidence type="ECO:0000313" key="4">
    <source>
        <dbReference type="Proteomes" id="UP000239047"/>
    </source>
</evidence>
<feature type="region of interest" description="Disordered" evidence="2">
    <location>
        <begin position="135"/>
        <end position="158"/>
    </location>
</feature>
<dbReference type="Gene3D" id="1.20.58.300">
    <property type="entry name" value="FlgN-like"/>
    <property type="match status" value="1"/>
</dbReference>
<organism evidence="3 4">
    <name type="scientific">Jeotgalibacillus proteolyticus</name>
    <dbReference type="NCBI Taxonomy" id="2082395"/>
    <lineage>
        <taxon>Bacteria</taxon>
        <taxon>Bacillati</taxon>
        <taxon>Bacillota</taxon>
        <taxon>Bacilli</taxon>
        <taxon>Bacillales</taxon>
        <taxon>Caryophanaceae</taxon>
        <taxon>Jeotgalibacillus</taxon>
    </lineage>
</organism>
<accession>A0A2S5GB77</accession>
<dbReference type="AlphaFoldDB" id="A0A2S5GB77"/>
<keyword evidence="3" id="KW-0282">Flagellum</keyword>
<dbReference type="InterPro" id="IPR036679">
    <property type="entry name" value="FlgN-like_sf"/>
</dbReference>
<reference evidence="3 4" key="1">
    <citation type="submission" date="2018-02" db="EMBL/GenBank/DDBJ databases">
        <title>Jeotgalibacillus proteolyticum sp. nov. a protease producing bacterium isolated from ocean sediments of Laizhou Bay.</title>
        <authorList>
            <person name="Li Y."/>
        </authorList>
    </citation>
    <scope>NUCLEOTIDE SEQUENCE [LARGE SCALE GENOMIC DNA]</scope>
    <source>
        <strain evidence="3 4">22-7</strain>
    </source>
</reference>
<dbReference type="EMBL" id="PREZ01000004">
    <property type="protein sequence ID" value="PPA70246.1"/>
    <property type="molecule type" value="Genomic_DNA"/>
</dbReference>
<evidence type="ECO:0000256" key="1">
    <source>
        <dbReference type="ARBA" id="ARBA00022795"/>
    </source>
</evidence>
<dbReference type="Pfam" id="PF05130">
    <property type="entry name" value="FlgN"/>
    <property type="match status" value="1"/>
</dbReference>
<dbReference type="InterPro" id="IPR007809">
    <property type="entry name" value="FlgN-like"/>
</dbReference>
<dbReference type="Proteomes" id="UP000239047">
    <property type="component" value="Unassembled WGS sequence"/>
</dbReference>
<sequence>MTGQPLIQVLDKTLKLHKSLHQLALKKTTIIKEGDISRLNELMKEELKHVSAIQMLEGKRSGLACTITGKKESTLTECLPFLPQGEQKELKLLQGKMEEVLSGLKEQNQLNQQLIEQSMQYVSMNLHLLMPQAESQSYSSQGQEQSADHIKPIFNSKA</sequence>
<feature type="compositionally biased region" description="Low complexity" evidence="2">
    <location>
        <begin position="135"/>
        <end position="145"/>
    </location>
</feature>
<protein>
    <submittedName>
        <fullName evidence="3">Flagellar protein FlgN</fullName>
    </submittedName>
</protein>
<name>A0A2S5GB77_9BACL</name>
<dbReference type="OrthoDB" id="2381500at2"/>
<keyword evidence="3" id="KW-0966">Cell projection</keyword>
<dbReference type="GO" id="GO:0044780">
    <property type="term" value="P:bacterial-type flagellum assembly"/>
    <property type="evidence" value="ECO:0007669"/>
    <property type="project" value="InterPro"/>
</dbReference>
<gene>
    <name evidence="3" type="ORF">C4B60_11740</name>
</gene>
<comment type="caution">
    <text evidence="3">The sequence shown here is derived from an EMBL/GenBank/DDBJ whole genome shotgun (WGS) entry which is preliminary data.</text>
</comment>